<evidence type="ECO:0000313" key="1">
    <source>
        <dbReference type="EMBL" id="ANP90970.1"/>
    </source>
</evidence>
<sequence length="85" mass="9354">MAERRQSFETQDRVAGLGIEKPAEIPGIPRVQRLGIFTVEEPGFFKRCGDGAGNGCGNELCRERDVVRHGAGARRRQDQVPAFGK</sequence>
<organism evidence="1 2">
    <name type="scientific">Rhizobium leguminosarum</name>
    <dbReference type="NCBI Taxonomy" id="384"/>
    <lineage>
        <taxon>Bacteria</taxon>
        <taxon>Pseudomonadati</taxon>
        <taxon>Pseudomonadota</taxon>
        <taxon>Alphaproteobacteria</taxon>
        <taxon>Hyphomicrobiales</taxon>
        <taxon>Rhizobiaceae</taxon>
        <taxon>Rhizobium/Agrobacterium group</taxon>
        <taxon>Rhizobium</taxon>
    </lineage>
</organism>
<name>A0A1B1CMI5_RHILE</name>
<accession>A0A1B1CMI5</accession>
<proteinExistence type="predicted"/>
<dbReference type="EMBL" id="CP016290">
    <property type="protein sequence ID" value="ANP90970.1"/>
    <property type="molecule type" value="Genomic_DNA"/>
</dbReference>
<keyword evidence="1" id="KW-0614">Plasmid</keyword>
<reference evidence="1 2" key="1">
    <citation type="submission" date="2016-06" db="EMBL/GenBank/DDBJ databases">
        <title>Microsymbionts genomes from the relict species Vavilovia formosa.</title>
        <authorList>
            <person name="Chirak E."/>
            <person name="Kimeklis A."/>
            <person name="Andronov E."/>
        </authorList>
    </citation>
    <scope>NUCLEOTIDE SEQUENCE [LARGE SCALE GENOMIC DNA]</scope>
    <source>
        <strain evidence="1 2">Vaf10</strain>
        <plasmid evidence="2">Plasmid unnamed3</plasmid>
    </source>
</reference>
<dbReference type="AlphaFoldDB" id="A0A1B1CMI5"/>
<evidence type="ECO:0000313" key="2">
    <source>
        <dbReference type="Proteomes" id="UP000092691"/>
    </source>
</evidence>
<geneLocation type="plasmid" evidence="1 2">
    <name>unnamed3</name>
</geneLocation>
<gene>
    <name evidence="1" type="ORF">BA011_34305</name>
</gene>
<dbReference type="Proteomes" id="UP000092691">
    <property type="component" value="Plasmid unnamed3"/>
</dbReference>
<protein>
    <submittedName>
        <fullName evidence="1">Uncharacterized protein</fullName>
    </submittedName>
</protein>